<feature type="compositionally biased region" description="Basic and acidic residues" evidence="1">
    <location>
        <begin position="48"/>
        <end position="64"/>
    </location>
</feature>
<name>A0A378KT89_9GAMM</name>
<dbReference type="AlphaFoldDB" id="A0A378KT89"/>
<accession>A0A378KT89</accession>
<keyword evidence="4" id="KW-1185">Reference proteome</keyword>
<dbReference type="STRING" id="45072.Lqua_2828"/>
<dbReference type="RefSeq" id="WP_058474960.1">
    <property type="nucleotide sequence ID" value="NZ_CAAAIL010000019.1"/>
</dbReference>
<evidence type="ECO:0000313" key="3">
    <source>
        <dbReference type="EMBL" id="STY16821.1"/>
    </source>
</evidence>
<dbReference type="Proteomes" id="UP000054639">
    <property type="component" value="Unassembled WGS sequence"/>
</dbReference>
<evidence type="ECO:0000313" key="2">
    <source>
        <dbReference type="EMBL" id="KTD44661.1"/>
    </source>
</evidence>
<feature type="compositionally biased region" description="Basic and acidic residues" evidence="1">
    <location>
        <begin position="1"/>
        <end position="18"/>
    </location>
</feature>
<feature type="region of interest" description="Disordered" evidence="1">
    <location>
        <begin position="1"/>
        <end position="20"/>
    </location>
</feature>
<dbReference type="Proteomes" id="UP000254230">
    <property type="component" value="Unassembled WGS sequence"/>
</dbReference>
<reference evidence="3 5" key="2">
    <citation type="submission" date="2018-06" db="EMBL/GenBank/DDBJ databases">
        <authorList>
            <consortium name="Pathogen Informatics"/>
            <person name="Doyle S."/>
        </authorList>
    </citation>
    <scope>NUCLEOTIDE SEQUENCE [LARGE SCALE GENOMIC DNA]</scope>
    <source>
        <strain evidence="3 5">NCTC12376</strain>
    </source>
</reference>
<gene>
    <name evidence="2" type="ORF">Lqua_2828</name>
    <name evidence="3" type="ORF">NCTC12376_00613</name>
</gene>
<dbReference type="OrthoDB" id="5638854at2"/>
<dbReference type="EMBL" id="LNYR01000041">
    <property type="protein sequence ID" value="KTD44661.1"/>
    <property type="molecule type" value="Genomic_DNA"/>
</dbReference>
<organism evidence="3 5">
    <name type="scientific">Legionella quateirensis</name>
    <dbReference type="NCBI Taxonomy" id="45072"/>
    <lineage>
        <taxon>Bacteria</taxon>
        <taxon>Pseudomonadati</taxon>
        <taxon>Pseudomonadota</taxon>
        <taxon>Gammaproteobacteria</taxon>
        <taxon>Legionellales</taxon>
        <taxon>Legionellaceae</taxon>
        <taxon>Legionella</taxon>
    </lineage>
</organism>
<dbReference type="EMBL" id="UGOW01000001">
    <property type="protein sequence ID" value="STY16821.1"/>
    <property type="molecule type" value="Genomic_DNA"/>
</dbReference>
<evidence type="ECO:0000313" key="4">
    <source>
        <dbReference type="Proteomes" id="UP000054639"/>
    </source>
</evidence>
<sequence length="239" mass="27052">MPVQRKKLESPKEERARAIENNPCNICRSMGLPICRGHGSGGGGGADSDSRDSQSDEEQTHHEMMSLSLKNPSFLESVFNSELWQLTADSDFIYEFNDPYALLRITLNMELGSIVFEAKKELSKEDQDALNDLFDAIEKEFDLFKKSLDKSQIPLESMTLTRDANKLTIKIPSPKFYDTFVQQLMEKNLLPTKTFPLPQQNKTVGTPELDPAEEALQKYTSLLPNPFDIRNGPKFTGRD</sequence>
<proteinExistence type="predicted"/>
<reference evidence="2 4" key="1">
    <citation type="submission" date="2015-11" db="EMBL/GenBank/DDBJ databases">
        <title>Genomic analysis of 38 Legionella species identifies large and diverse effector repertoires.</title>
        <authorList>
            <person name="Burstein D."/>
            <person name="Amaro F."/>
            <person name="Zusman T."/>
            <person name="Lifshitz Z."/>
            <person name="Cohen O."/>
            <person name="Gilbert J.A."/>
            <person name="Pupko T."/>
            <person name="Shuman H.A."/>
            <person name="Segal G."/>
        </authorList>
    </citation>
    <scope>NUCLEOTIDE SEQUENCE [LARGE SCALE GENOMIC DNA]</scope>
    <source>
        <strain evidence="2 4">ATCC 49507</strain>
    </source>
</reference>
<protein>
    <submittedName>
        <fullName evidence="3">Uncharacterized protein</fullName>
    </submittedName>
</protein>
<evidence type="ECO:0000256" key="1">
    <source>
        <dbReference type="SAM" id="MobiDB-lite"/>
    </source>
</evidence>
<feature type="region of interest" description="Disordered" evidence="1">
    <location>
        <begin position="38"/>
        <end position="66"/>
    </location>
</feature>
<evidence type="ECO:0000313" key="5">
    <source>
        <dbReference type="Proteomes" id="UP000254230"/>
    </source>
</evidence>